<dbReference type="InterPro" id="IPR004108">
    <property type="entry name" value="Fe_hydrogenase_lsu_C"/>
</dbReference>
<evidence type="ECO:0000256" key="2">
    <source>
        <dbReference type="ARBA" id="ARBA00025700"/>
    </source>
</evidence>
<dbReference type="InterPro" id="IPR050340">
    <property type="entry name" value="Cytosolic_Fe-S_CAF"/>
</dbReference>
<comment type="function">
    <text evidence="2">Component of the cytosolic iron-sulfur (Fe/S) protein assembly machinery. Required for maturation of extramitochondrial Fe/S proteins.</text>
</comment>
<evidence type="ECO:0000259" key="3">
    <source>
        <dbReference type="Pfam" id="PF02906"/>
    </source>
</evidence>
<dbReference type="InterPro" id="IPR009016">
    <property type="entry name" value="Fe_hydrogenase"/>
</dbReference>
<keyword evidence="4" id="KW-1185">Reference proteome</keyword>
<dbReference type="PANTHER" id="PTHR11615">
    <property type="entry name" value="NITRATE, FORMATE, IRON DEHYDROGENASE"/>
    <property type="match status" value="1"/>
</dbReference>
<dbReference type="SUPFAM" id="SSF53920">
    <property type="entry name" value="Fe-only hydrogenase"/>
    <property type="match status" value="1"/>
</dbReference>
<organism evidence="4 5">
    <name type="scientific">Steinernema glaseri</name>
    <dbReference type="NCBI Taxonomy" id="37863"/>
    <lineage>
        <taxon>Eukaryota</taxon>
        <taxon>Metazoa</taxon>
        <taxon>Ecdysozoa</taxon>
        <taxon>Nematoda</taxon>
        <taxon>Chromadorea</taxon>
        <taxon>Rhabditida</taxon>
        <taxon>Tylenchina</taxon>
        <taxon>Panagrolaimomorpha</taxon>
        <taxon>Strongyloidoidea</taxon>
        <taxon>Steinernematidae</taxon>
        <taxon>Steinernema</taxon>
    </lineage>
</organism>
<sequence length="457" mass="50397">MSENFSGVVRIADISDFITPAQACILPLQKTAEEPKDEGVSIRERTRVFVAAPTKKSTKVAVSLNDCLACNGCVTSAEAVLVQEQSADKMLEEIKNSEFPVVTISPQAVCSIAARRSMTVPATARLIASYLKSLGVKHVIDSSFARALTLELSYEEWLEKQKEPTPSPLFCSVCPGFVCYAEKTHGKLFVPLMSHVRSPQALSGALVKDYLARKLNIRPETIFHATVMPCFDKKLEASRSEFKMNGTIPEVDCVISTSELNQLIEGFTAEETECDGPSSSALSWLNSVEHGVMRGSMDEETSGGYGEYILRRYLEKGAADLKVKREMKMKNMEIVEVSNGDGAVVFSMAKVYGFRNIQNMVQKLKRNKFPISYVEVMACPSGCSNGGGQVRADTTEERQELLAAVNEKYKSIGGDIGDEASAMLTEWRQLNGEHEKLLKTEFRVVDRNVLGQAALRW</sequence>
<evidence type="ECO:0000313" key="5">
    <source>
        <dbReference type="WBParaSite" id="L893_g26045.t1"/>
    </source>
</evidence>
<feature type="domain" description="Iron hydrogenase large subunit C-terminal" evidence="3">
    <location>
        <begin position="101"/>
        <end position="387"/>
    </location>
</feature>
<dbReference type="WBParaSite" id="L893_g26045.t1">
    <property type="protein sequence ID" value="L893_g26045.t1"/>
    <property type="gene ID" value="L893_g26045"/>
</dbReference>
<evidence type="ECO:0000313" key="4">
    <source>
        <dbReference type="Proteomes" id="UP000095287"/>
    </source>
</evidence>
<dbReference type="Gene3D" id="3.40.950.10">
    <property type="entry name" value="Fe-only Hydrogenase (Larger Subunit), Chain L, domain 3"/>
    <property type="match status" value="1"/>
</dbReference>
<name>A0A1I7ZG26_9BILA</name>
<comment type="similarity">
    <text evidence="1">Belongs to the NARF family.</text>
</comment>
<reference evidence="5" key="1">
    <citation type="submission" date="2016-11" db="UniProtKB">
        <authorList>
            <consortium name="WormBaseParasite"/>
        </authorList>
    </citation>
    <scope>IDENTIFICATION</scope>
</reference>
<accession>A0A1I7ZG26</accession>
<dbReference type="Gene3D" id="3.40.50.1780">
    <property type="match status" value="1"/>
</dbReference>
<dbReference type="Pfam" id="PF02906">
    <property type="entry name" value="Fe_hyd_lg_C"/>
    <property type="match status" value="1"/>
</dbReference>
<dbReference type="Proteomes" id="UP000095287">
    <property type="component" value="Unplaced"/>
</dbReference>
<proteinExistence type="inferred from homology"/>
<dbReference type="AlphaFoldDB" id="A0A1I7ZG26"/>
<evidence type="ECO:0000256" key="1">
    <source>
        <dbReference type="ARBA" id="ARBA00006596"/>
    </source>
</evidence>
<protein>
    <submittedName>
        <fullName evidence="5">Fe_hyd_lg_C domain-containing protein</fullName>
    </submittedName>
</protein>